<dbReference type="GO" id="GO:0006633">
    <property type="term" value="P:fatty acid biosynthetic process"/>
    <property type="evidence" value="ECO:0007669"/>
    <property type="project" value="InterPro"/>
</dbReference>
<dbReference type="InterPro" id="IPR029045">
    <property type="entry name" value="ClpP/crotonase-like_dom_sf"/>
</dbReference>
<dbReference type="PRINTS" id="PR01070">
    <property type="entry name" value="ACCCTRFRASEB"/>
</dbReference>
<dbReference type="GO" id="GO:2001295">
    <property type="term" value="P:malonyl-CoA biosynthetic process"/>
    <property type="evidence" value="ECO:0007669"/>
    <property type="project" value="TreeGrafter"/>
</dbReference>
<dbReference type="NCBIfam" id="TIGR00515">
    <property type="entry name" value="accD"/>
    <property type="match status" value="1"/>
</dbReference>
<dbReference type="Gene3D" id="3.90.226.10">
    <property type="entry name" value="2-enoyl-CoA Hydratase, Chain A, domain 1"/>
    <property type="match status" value="1"/>
</dbReference>
<dbReference type="PANTHER" id="PTHR42995">
    <property type="entry name" value="ACETYL-COENZYME A CARBOXYLASE CARBOXYL TRANSFERASE SUBUNIT BETA, CHLOROPLASTIC"/>
    <property type="match status" value="1"/>
</dbReference>
<proteinExistence type="inferred from homology"/>
<comment type="caution">
    <text evidence="3">The sequence shown here is derived from an EMBL/GenBank/DDBJ whole genome shotgun (WGS) entry which is preliminary data.</text>
</comment>
<dbReference type="AlphaFoldDB" id="A0A0W8E5J1"/>
<keyword evidence="3" id="KW-0436">Ligase</keyword>
<dbReference type="PANTHER" id="PTHR42995:SF5">
    <property type="entry name" value="ACETYL-COENZYME A CARBOXYLASE CARBOXYL TRANSFERASE SUBUNIT BETA, CHLOROPLASTIC"/>
    <property type="match status" value="1"/>
</dbReference>
<dbReference type="EMBL" id="LNQE01001865">
    <property type="protein sequence ID" value="KUG03920.1"/>
    <property type="molecule type" value="Genomic_DNA"/>
</dbReference>
<name>A0A0W8E5J1_9ZZZZ</name>
<dbReference type="InterPro" id="IPR034733">
    <property type="entry name" value="AcCoA_carboxyl_beta"/>
</dbReference>
<dbReference type="SUPFAM" id="SSF52096">
    <property type="entry name" value="ClpP/crotonase"/>
    <property type="match status" value="1"/>
</dbReference>
<dbReference type="EC" id="6.4.1.2" evidence="3"/>
<evidence type="ECO:0000259" key="2">
    <source>
        <dbReference type="PROSITE" id="PS50980"/>
    </source>
</evidence>
<dbReference type="InterPro" id="IPR000438">
    <property type="entry name" value="Acetyl_CoA_COase_Trfase_b_su"/>
</dbReference>
<protein>
    <submittedName>
        <fullName evidence="3">Acetyl-coenzyme a carboxyl transferase beta chain</fullName>
        <ecNumber evidence="3">6.4.1.2</ecNumber>
    </submittedName>
</protein>
<dbReference type="GO" id="GO:0003989">
    <property type="term" value="F:acetyl-CoA carboxylase activity"/>
    <property type="evidence" value="ECO:0007669"/>
    <property type="project" value="UniProtKB-EC"/>
</dbReference>
<dbReference type="PROSITE" id="PS50980">
    <property type="entry name" value="COA_CT_NTER"/>
    <property type="match status" value="1"/>
</dbReference>
<evidence type="ECO:0000313" key="3">
    <source>
        <dbReference type="EMBL" id="KUG03920.1"/>
    </source>
</evidence>
<organism evidence="3">
    <name type="scientific">hydrocarbon metagenome</name>
    <dbReference type="NCBI Taxonomy" id="938273"/>
    <lineage>
        <taxon>unclassified sequences</taxon>
        <taxon>metagenomes</taxon>
        <taxon>ecological metagenomes</taxon>
    </lineage>
</organism>
<dbReference type="GO" id="GO:0016740">
    <property type="term" value="F:transferase activity"/>
    <property type="evidence" value="ECO:0007669"/>
    <property type="project" value="UniProtKB-KW"/>
</dbReference>
<dbReference type="Pfam" id="PF01039">
    <property type="entry name" value="Carboxyl_trans"/>
    <property type="match status" value="1"/>
</dbReference>
<dbReference type="GO" id="GO:0009317">
    <property type="term" value="C:acetyl-CoA carboxylase complex"/>
    <property type="evidence" value="ECO:0007669"/>
    <property type="project" value="InterPro"/>
</dbReference>
<dbReference type="InterPro" id="IPR011762">
    <property type="entry name" value="COA_CT_N"/>
</dbReference>
<accession>A0A0W8E5J1</accession>
<evidence type="ECO:0000256" key="1">
    <source>
        <dbReference type="ARBA" id="ARBA00022679"/>
    </source>
</evidence>
<gene>
    <name evidence="3" type="ORF">ASZ90_018700</name>
</gene>
<reference evidence="3" key="1">
    <citation type="journal article" date="2015" name="Proc. Natl. Acad. Sci. U.S.A.">
        <title>Networks of energetic and metabolic interactions define dynamics in microbial communities.</title>
        <authorList>
            <person name="Embree M."/>
            <person name="Liu J.K."/>
            <person name="Al-Bassam M.M."/>
            <person name="Zengler K."/>
        </authorList>
    </citation>
    <scope>NUCLEOTIDE SEQUENCE</scope>
</reference>
<sequence>MLKNAFGKQKLIPVPGSREYMESEDKTSRQEKCRSCSRRVSELELKENHKVCPECQYHYSMSAWERIELIADPLSFKEFDSGLRSINLLDFPGYDEKLTGAVSRTGLNEALITGQCTIGGYPAILGSMDSRFMMASMGSVVGEKVCRAVEKAIDLKIPLILCAASGGARMQEGMLSLMQMAKTSAALDRLHRQGLLYISLLTNPTTGGVTASFASLADIILAEPGALIGFAGPRVIKQTISEVLPADFQKAEFMLKHGMVDKIVGRSGLKDTLECLLRLHLGGNHG</sequence>
<keyword evidence="1 3" id="KW-0808">Transferase</keyword>
<feature type="domain" description="CoA carboxyltransferase N-terminal" evidence="2">
    <location>
        <begin position="29"/>
        <end position="286"/>
    </location>
</feature>
<dbReference type="HAMAP" id="MF_01395">
    <property type="entry name" value="AcetylCoA_CT_beta"/>
    <property type="match status" value="1"/>
</dbReference>